<dbReference type="Proteomes" id="UP000887568">
    <property type="component" value="Unplaced"/>
</dbReference>
<dbReference type="OMA" id="TTVICRM"/>
<feature type="compositionally biased region" description="Basic and acidic residues" evidence="1">
    <location>
        <begin position="13"/>
        <end position="23"/>
    </location>
</feature>
<sequence length="456" mass="50389">MGQTHAGNSITRRVKDENADQPRRRIKLAHRRHRLIARWSQYESSSEDDVFGSSRPRSVCDSEHGSVALKQLHKLSQSYPDKIDYGSNPILGSGDNCEALSVSEARSSRLSETTFSSAETLVADDESSTLKRVKYRSNEILFRSSKSLNEVSSVIRPLPTEDSAEVRVAEVKDSPESDVGPETEMVGDVARLTVLAEDTHESAISWKLGENEGEKRGREAEEATPKDGVSVEVSSVQDPSSIVPVPGSEEPNEHGIVIPANAIFGSSKRRKRTLTSRSRSYKLATDGMTTVSPAASPPTVPKRPSSRPPRPAEKSWLKTGHLAHQRRNFVQRENERNARQQQQAEEASIWGHRRTKSVAASHMVDRQTSLAACHRRAVSMRDSIVDNDRAYNLLRCLDSGLRLWCKLSSDGYDSSILISDKTGNLLEVADDTQTTVICRMGGSVRCRVDISEAICV</sequence>
<evidence type="ECO:0000256" key="1">
    <source>
        <dbReference type="SAM" id="MobiDB-lite"/>
    </source>
</evidence>
<keyword evidence="3" id="KW-1185">Reference proteome</keyword>
<dbReference type="AlphaFoldDB" id="A0A914ASK4"/>
<dbReference type="EnsemblMetazoa" id="XM_038210403.1">
    <property type="protein sequence ID" value="XP_038066331.1"/>
    <property type="gene ID" value="LOC119736387"/>
</dbReference>
<dbReference type="OrthoDB" id="10363087at2759"/>
<organism evidence="2 3">
    <name type="scientific">Patiria miniata</name>
    <name type="common">Bat star</name>
    <name type="synonym">Asterina miniata</name>
    <dbReference type="NCBI Taxonomy" id="46514"/>
    <lineage>
        <taxon>Eukaryota</taxon>
        <taxon>Metazoa</taxon>
        <taxon>Echinodermata</taxon>
        <taxon>Eleutherozoa</taxon>
        <taxon>Asterozoa</taxon>
        <taxon>Asteroidea</taxon>
        <taxon>Valvatacea</taxon>
        <taxon>Valvatida</taxon>
        <taxon>Asterinidae</taxon>
        <taxon>Patiria</taxon>
    </lineage>
</organism>
<feature type="region of interest" description="Disordered" evidence="1">
    <location>
        <begin position="208"/>
        <end position="253"/>
    </location>
</feature>
<feature type="region of interest" description="Disordered" evidence="1">
    <location>
        <begin position="267"/>
        <end position="319"/>
    </location>
</feature>
<feature type="compositionally biased region" description="Pro residues" evidence="1">
    <location>
        <begin position="295"/>
        <end position="309"/>
    </location>
</feature>
<evidence type="ECO:0000313" key="3">
    <source>
        <dbReference type="Proteomes" id="UP000887568"/>
    </source>
</evidence>
<dbReference type="RefSeq" id="XP_038066331.1">
    <property type="nucleotide sequence ID" value="XM_038210403.1"/>
</dbReference>
<proteinExistence type="predicted"/>
<feature type="compositionally biased region" description="Basic and acidic residues" evidence="1">
    <location>
        <begin position="209"/>
        <end position="225"/>
    </location>
</feature>
<feature type="region of interest" description="Disordered" evidence="1">
    <location>
        <begin position="331"/>
        <end position="350"/>
    </location>
</feature>
<dbReference type="GeneID" id="119736387"/>
<accession>A0A914ASK4</accession>
<feature type="compositionally biased region" description="Polar residues" evidence="1">
    <location>
        <begin position="1"/>
        <end position="11"/>
    </location>
</feature>
<evidence type="ECO:0000313" key="2">
    <source>
        <dbReference type="EnsemblMetazoa" id="XP_038066331.1"/>
    </source>
</evidence>
<reference evidence="2" key="1">
    <citation type="submission" date="2022-11" db="UniProtKB">
        <authorList>
            <consortium name="EnsemblMetazoa"/>
        </authorList>
    </citation>
    <scope>IDENTIFICATION</scope>
</reference>
<feature type="region of interest" description="Disordered" evidence="1">
    <location>
        <begin position="1"/>
        <end position="25"/>
    </location>
</feature>
<protein>
    <submittedName>
        <fullName evidence="2">Uncharacterized protein</fullName>
    </submittedName>
</protein>
<name>A0A914ASK4_PATMI</name>